<sequence length="64" mass="7159">MLSKDYYQDVLLAVKDSADALMIDHNPKRALGKALQAAAQLNRLIEELKDLKAGYPKEVWGEMA</sequence>
<reference evidence="1" key="1">
    <citation type="journal article" date="2020" name="mSystems">
        <title>Genome- and Community-Level Interaction Insights into Carbon Utilization and Element Cycling Functions of Hydrothermarchaeota in Hydrothermal Sediment.</title>
        <authorList>
            <person name="Zhou Z."/>
            <person name="Liu Y."/>
            <person name="Xu W."/>
            <person name="Pan J."/>
            <person name="Luo Z.H."/>
            <person name="Li M."/>
        </authorList>
    </citation>
    <scope>NUCLEOTIDE SEQUENCE [LARGE SCALE GENOMIC DNA]</scope>
    <source>
        <strain evidence="1">SpSt-897</strain>
    </source>
</reference>
<organism evidence="1">
    <name type="scientific">Desulfobacca acetoxidans</name>
    <dbReference type="NCBI Taxonomy" id="60893"/>
    <lineage>
        <taxon>Bacteria</taxon>
        <taxon>Pseudomonadati</taxon>
        <taxon>Thermodesulfobacteriota</taxon>
        <taxon>Desulfobaccia</taxon>
        <taxon>Desulfobaccales</taxon>
        <taxon>Desulfobaccaceae</taxon>
        <taxon>Desulfobacca</taxon>
    </lineage>
</organism>
<evidence type="ECO:0000313" key="1">
    <source>
        <dbReference type="EMBL" id="HGF35016.1"/>
    </source>
</evidence>
<dbReference type="EMBL" id="DTMF01000285">
    <property type="protein sequence ID" value="HGF35016.1"/>
    <property type="molecule type" value="Genomic_DNA"/>
</dbReference>
<comment type="caution">
    <text evidence="1">The sequence shown here is derived from an EMBL/GenBank/DDBJ whole genome shotgun (WGS) entry which is preliminary data.</text>
</comment>
<name>A0A7C3UZ13_9BACT</name>
<dbReference type="AlphaFoldDB" id="A0A7C3UZ13"/>
<gene>
    <name evidence="1" type="ORF">ENW96_11650</name>
</gene>
<proteinExistence type="predicted"/>
<accession>A0A7C3UZ13</accession>
<protein>
    <submittedName>
        <fullName evidence="1">Uncharacterized protein</fullName>
    </submittedName>
</protein>